<evidence type="ECO:0000256" key="2">
    <source>
        <dbReference type="ARBA" id="ARBA00022692"/>
    </source>
</evidence>
<evidence type="ECO:0000256" key="4">
    <source>
        <dbReference type="ARBA" id="ARBA00023136"/>
    </source>
</evidence>
<evidence type="ECO:0000313" key="8">
    <source>
        <dbReference type="Proteomes" id="UP000253370"/>
    </source>
</evidence>
<keyword evidence="2 5" id="KW-0812">Transmembrane</keyword>
<evidence type="ECO:0000259" key="6">
    <source>
        <dbReference type="PROSITE" id="PS50929"/>
    </source>
</evidence>
<comment type="subcellular location">
    <subcellularLocation>
        <location evidence="1">Cell membrane</location>
        <topology evidence="1">Multi-pass membrane protein</topology>
    </subcellularLocation>
</comment>
<dbReference type="GO" id="GO:0016887">
    <property type="term" value="F:ATP hydrolysis activity"/>
    <property type="evidence" value="ECO:0007669"/>
    <property type="project" value="InterPro"/>
</dbReference>
<dbReference type="AlphaFoldDB" id="A0A365U9J1"/>
<feature type="transmembrane region" description="Helical" evidence="5">
    <location>
        <begin position="157"/>
        <end position="178"/>
    </location>
</feature>
<protein>
    <recommendedName>
        <fullName evidence="6">ABC transmembrane type-1 domain-containing protein</fullName>
    </recommendedName>
</protein>
<dbReference type="InterPro" id="IPR011527">
    <property type="entry name" value="ABC1_TM_dom"/>
</dbReference>
<dbReference type="PROSITE" id="PS50929">
    <property type="entry name" value="ABC_TM1F"/>
    <property type="match status" value="1"/>
</dbReference>
<gene>
    <name evidence="7" type="ORF">DRV85_07790</name>
</gene>
<accession>A0A365U9J1</accession>
<feature type="transmembrane region" description="Helical" evidence="5">
    <location>
        <begin position="52"/>
        <end position="72"/>
    </location>
</feature>
<dbReference type="OrthoDB" id="7341239at2"/>
<evidence type="ECO:0000313" key="7">
    <source>
        <dbReference type="EMBL" id="RBI85624.1"/>
    </source>
</evidence>
<feature type="domain" description="ABC transmembrane type-1" evidence="6">
    <location>
        <begin position="17"/>
        <end position="294"/>
    </location>
</feature>
<keyword evidence="8" id="KW-1185">Reference proteome</keyword>
<feature type="transmembrane region" description="Helical" evidence="5">
    <location>
        <begin position="134"/>
        <end position="151"/>
    </location>
</feature>
<evidence type="ECO:0000256" key="3">
    <source>
        <dbReference type="ARBA" id="ARBA00022989"/>
    </source>
</evidence>
<proteinExistence type="predicted"/>
<dbReference type="Pfam" id="PF00664">
    <property type="entry name" value="ABC_membrane"/>
    <property type="match status" value="1"/>
</dbReference>
<dbReference type="InterPro" id="IPR036640">
    <property type="entry name" value="ABC1_TM_sf"/>
</dbReference>
<dbReference type="Gene3D" id="1.20.1560.10">
    <property type="entry name" value="ABC transporter type 1, transmembrane domain"/>
    <property type="match status" value="1"/>
</dbReference>
<dbReference type="EMBL" id="QNTQ01000006">
    <property type="protein sequence ID" value="RBI85624.1"/>
    <property type="molecule type" value="Genomic_DNA"/>
</dbReference>
<sequence length="536" mass="56040">MSRRPKILEGERRRALAVLVTLSFGQAGAMVATAFATRDVFVFLRERGEAMPVGALAVIAASGLALFACRALEGRVGERAGQSYAAAIRRTLFLHVSRMPVSAVARRRSGALALRYVGDLAAFKGWIARGLSRLISAAVTIPAALVVLYLLEPWLLVAAIGPLGAVMAGILLLSSSLGEAHSDLRSRRARLAAAMAERLPQGIQLRRSGRLRTELRALKGWSGDVAEAGVRRESLSATVRALPDAGAGLAGALCLGTCMHLGLGIPEAVAALTALTLIVWPLRQLADVADRRRAFLVASAKLDRLLQTPRMPATRIEAGTQDAPAIELEAAGLPGGGRIDLILQRGECRRLAGPSGSGKSALLLALAGFDRRVEARRFAVLGQTPEALAPGEVLYLGRQAPGLAGSLRREVTLGIGRMPDDTEIEAAVESAGLGPMVSRISGLGGKISEGRRNLTASEQAGLLLARALLARPKLALVDADEIGLGRQALGRLLDHLASVGAASLVVTSDAEAILRLGPPVLLHAPKPRASSVSSDS</sequence>
<dbReference type="InterPro" id="IPR027417">
    <property type="entry name" value="P-loop_NTPase"/>
</dbReference>
<name>A0A365U9J1_9RHOB</name>
<dbReference type="GO" id="GO:0034040">
    <property type="term" value="F:ATPase-coupled lipid transmembrane transporter activity"/>
    <property type="evidence" value="ECO:0007669"/>
    <property type="project" value="TreeGrafter"/>
</dbReference>
<evidence type="ECO:0000256" key="5">
    <source>
        <dbReference type="SAM" id="Phobius"/>
    </source>
</evidence>
<comment type="caution">
    <text evidence="7">The sequence shown here is derived from an EMBL/GenBank/DDBJ whole genome shotgun (WGS) entry which is preliminary data.</text>
</comment>
<dbReference type="InterPro" id="IPR003439">
    <property type="entry name" value="ABC_transporter-like_ATP-bd"/>
</dbReference>
<dbReference type="GO" id="GO:0140359">
    <property type="term" value="F:ABC-type transporter activity"/>
    <property type="evidence" value="ECO:0007669"/>
    <property type="project" value="InterPro"/>
</dbReference>
<feature type="transmembrane region" description="Helical" evidence="5">
    <location>
        <begin position="268"/>
        <end position="286"/>
    </location>
</feature>
<evidence type="ECO:0000256" key="1">
    <source>
        <dbReference type="ARBA" id="ARBA00004651"/>
    </source>
</evidence>
<dbReference type="SUPFAM" id="SSF90123">
    <property type="entry name" value="ABC transporter transmembrane region"/>
    <property type="match status" value="1"/>
</dbReference>
<keyword evidence="3 5" id="KW-1133">Transmembrane helix</keyword>
<dbReference type="RefSeq" id="WP_113288881.1">
    <property type="nucleotide sequence ID" value="NZ_QNTQ01000006.1"/>
</dbReference>
<dbReference type="Gene3D" id="3.40.50.300">
    <property type="entry name" value="P-loop containing nucleotide triphosphate hydrolases"/>
    <property type="match status" value="1"/>
</dbReference>
<dbReference type="SUPFAM" id="SSF52540">
    <property type="entry name" value="P-loop containing nucleoside triphosphate hydrolases"/>
    <property type="match status" value="1"/>
</dbReference>
<dbReference type="PANTHER" id="PTHR24221:SF654">
    <property type="entry name" value="ATP-BINDING CASSETTE SUB-FAMILY B MEMBER 6"/>
    <property type="match status" value="1"/>
</dbReference>
<dbReference type="Proteomes" id="UP000253370">
    <property type="component" value="Unassembled WGS sequence"/>
</dbReference>
<dbReference type="GO" id="GO:0005886">
    <property type="term" value="C:plasma membrane"/>
    <property type="evidence" value="ECO:0007669"/>
    <property type="project" value="UniProtKB-SubCell"/>
</dbReference>
<dbReference type="InterPro" id="IPR039421">
    <property type="entry name" value="Type_1_exporter"/>
</dbReference>
<organism evidence="7 8">
    <name type="scientific">Rhodosalinus halophilus</name>
    <dbReference type="NCBI Taxonomy" id="2259333"/>
    <lineage>
        <taxon>Bacteria</taxon>
        <taxon>Pseudomonadati</taxon>
        <taxon>Pseudomonadota</taxon>
        <taxon>Alphaproteobacteria</taxon>
        <taxon>Rhodobacterales</taxon>
        <taxon>Paracoccaceae</taxon>
        <taxon>Rhodosalinus</taxon>
    </lineage>
</organism>
<reference evidence="7 8" key="1">
    <citation type="submission" date="2018-07" db="EMBL/GenBank/DDBJ databases">
        <title>Rhodosalinus sp. strain E84T genomic sequence and assembly.</title>
        <authorList>
            <person name="Liu Z.-W."/>
            <person name="Lu D.-C."/>
        </authorList>
    </citation>
    <scope>NUCLEOTIDE SEQUENCE [LARGE SCALE GENOMIC DNA]</scope>
    <source>
        <strain evidence="7 8">E84</strain>
    </source>
</reference>
<keyword evidence="4 5" id="KW-0472">Membrane</keyword>
<dbReference type="Pfam" id="PF00005">
    <property type="entry name" value="ABC_tran"/>
    <property type="match status" value="1"/>
</dbReference>
<dbReference type="PANTHER" id="PTHR24221">
    <property type="entry name" value="ATP-BINDING CASSETTE SUB-FAMILY B"/>
    <property type="match status" value="1"/>
</dbReference>
<dbReference type="GO" id="GO:0005524">
    <property type="term" value="F:ATP binding"/>
    <property type="evidence" value="ECO:0007669"/>
    <property type="project" value="InterPro"/>
</dbReference>